<proteinExistence type="predicted"/>
<sequence>MLFYRAALPLSRRTLTFLSGIIRRHCKKIGFRWRRLNLGQPAMLTFVHLRKGETLIELAAGFAVGATTVWRYIRQAIALLAGRAPHLDQALRAAQRVITPSWCWMAS</sequence>
<name>A0ABP6FY44_9ACTN</name>
<dbReference type="Proteomes" id="UP001501666">
    <property type="component" value="Unassembled WGS sequence"/>
</dbReference>
<gene>
    <name evidence="2" type="ORF">GCM10010412_100730</name>
</gene>
<organism evidence="2 3">
    <name type="scientific">Nonomuraea recticatena</name>
    <dbReference type="NCBI Taxonomy" id="46178"/>
    <lineage>
        <taxon>Bacteria</taxon>
        <taxon>Bacillati</taxon>
        <taxon>Actinomycetota</taxon>
        <taxon>Actinomycetes</taxon>
        <taxon>Streptosporangiales</taxon>
        <taxon>Streptosporangiaceae</taxon>
        <taxon>Nonomuraea</taxon>
    </lineage>
</organism>
<accession>A0ABP6FY44</accession>
<dbReference type="InterPro" id="IPR027805">
    <property type="entry name" value="Transposase_HTH_dom"/>
</dbReference>
<evidence type="ECO:0000313" key="2">
    <source>
        <dbReference type="EMBL" id="GAA2702611.1"/>
    </source>
</evidence>
<comment type="caution">
    <text evidence="2">The sequence shown here is derived from an EMBL/GenBank/DDBJ whole genome shotgun (WGS) entry which is preliminary data.</text>
</comment>
<feature type="domain" description="Transposase Helix-turn-helix" evidence="1">
    <location>
        <begin position="35"/>
        <end position="85"/>
    </location>
</feature>
<dbReference type="EMBL" id="BAAATE010000084">
    <property type="protein sequence ID" value="GAA2702611.1"/>
    <property type="molecule type" value="Genomic_DNA"/>
</dbReference>
<evidence type="ECO:0000259" key="1">
    <source>
        <dbReference type="Pfam" id="PF13613"/>
    </source>
</evidence>
<dbReference type="Pfam" id="PF13613">
    <property type="entry name" value="HTH_Tnp_4"/>
    <property type="match status" value="1"/>
</dbReference>
<evidence type="ECO:0000313" key="3">
    <source>
        <dbReference type="Proteomes" id="UP001501666"/>
    </source>
</evidence>
<reference evidence="3" key="1">
    <citation type="journal article" date="2019" name="Int. J. Syst. Evol. Microbiol.">
        <title>The Global Catalogue of Microorganisms (GCM) 10K type strain sequencing project: providing services to taxonomists for standard genome sequencing and annotation.</title>
        <authorList>
            <consortium name="The Broad Institute Genomics Platform"/>
            <consortium name="The Broad Institute Genome Sequencing Center for Infectious Disease"/>
            <person name="Wu L."/>
            <person name="Ma J."/>
        </authorList>
    </citation>
    <scope>NUCLEOTIDE SEQUENCE [LARGE SCALE GENOMIC DNA]</scope>
    <source>
        <strain evidence="3">JCM 6835</strain>
    </source>
</reference>
<protein>
    <recommendedName>
        <fullName evidence="1">Transposase Helix-turn-helix domain-containing protein</fullName>
    </recommendedName>
</protein>
<keyword evidence="3" id="KW-1185">Reference proteome</keyword>